<dbReference type="SMART" id="SM00911">
    <property type="entry name" value="HWE_HK"/>
    <property type="match status" value="1"/>
</dbReference>
<keyword evidence="6 9" id="KW-0418">Kinase</keyword>
<evidence type="ECO:0000256" key="7">
    <source>
        <dbReference type="ARBA" id="ARBA00022840"/>
    </source>
</evidence>
<organism evidence="9 10">
    <name type="scientific">Sphingomonas olei</name>
    <dbReference type="NCBI Taxonomy" id="1886787"/>
    <lineage>
        <taxon>Bacteria</taxon>
        <taxon>Pseudomonadati</taxon>
        <taxon>Pseudomonadota</taxon>
        <taxon>Alphaproteobacteria</taxon>
        <taxon>Sphingomonadales</taxon>
        <taxon>Sphingomonadaceae</taxon>
        <taxon>Sphingomonas</taxon>
    </lineage>
</organism>
<dbReference type="InterPro" id="IPR036890">
    <property type="entry name" value="HATPase_C_sf"/>
</dbReference>
<dbReference type="InterPro" id="IPR011102">
    <property type="entry name" value="Sig_transdc_His_kinase_HWE"/>
</dbReference>
<evidence type="ECO:0000256" key="2">
    <source>
        <dbReference type="ARBA" id="ARBA00012438"/>
    </source>
</evidence>
<evidence type="ECO:0000256" key="3">
    <source>
        <dbReference type="ARBA" id="ARBA00022553"/>
    </source>
</evidence>
<dbReference type="Proteomes" id="UP000308038">
    <property type="component" value="Unassembled WGS sequence"/>
</dbReference>
<proteinExistence type="predicted"/>
<dbReference type="GO" id="GO:0016301">
    <property type="term" value="F:kinase activity"/>
    <property type="evidence" value="ECO:0007669"/>
    <property type="project" value="UniProtKB-KW"/>
</dbReference>
<evidence type="ECO:0000256" key="5">
    <source>
        <dbReference type="ARBA" id="ARBA00022741"/>
    </source>
</evidence>
<sequence>MLDHDLQLQELAHRFKNLLTIVRAVVGQSLRSAVSIEDAGAAIDGRLATLNRTVEQLLDADWNTAPLAVLAQNALVHFSAYADRWQCGGPAVDLGPSSAMTLVLALNELATNAVKYGAFSNNTGTVELVWQVVELGDDAELWLQWTERGGPPVQKPERQGFGSRLISTAAGRGLRGLN</sequence>
<accession>A0ABY2QD76</accession>
<dbReference type="Gene3D" id="3.30.565.10">
    <property type="entry name" value="Histidine kinase-like ATPase, C-terminal domain"/>
    <property type="match status" value="1"/>
</dbReference>
<reference evidence="9 10" key="1">
    <citation type="submission" date="2019-04" db="EMBL/GenBank/DDBJ databases">
        <title>Microbes associate with the intestines of laboratory mice.</title>
        <authorList>
            <person name="Navarre W."/>
            <person name="Wong E."/>
            <person name="Huang K.C."/>
            <person name="Tropini C."/>
            <person name="Ng K."/>
            <person name="Yu B."/>
        </authorList>
    </citation>
    <scope>NUCLEOTIDE SEQUENCE [LARGE SCALE GENOMIC DNA]</scope>
    <source>
        <strain evidence="9 10">NM83_B4-11</strain>
    </source>
</reference>
<keyword evidence="5" id="KW-0547">Nucleotide-binding</keyword>
<evidence type="ECO:0000259" key="8">
    <source>
        <dbReference type="SMART" id="SM00911"/>
    </source>
</evidence>
<dbReference type="PANTHER" id="PTHR41523:SF7">
    <property type="entry name" value="HISTIDINE KINASE"/>
    <property type="match status" value="1"/>
</dbReference>
<evidence type="ECO:0000256" key="4">
    <source>
        <dbReference type="ARBA" id="ARBA00022679"/>
    </source>
</evidence>
<comment type="catalytic activity">
    <reaction evidence="1">
        <text>ATP + protein L-histidine = ADP + protein N-phospho-L-histidine.</text>
        <dbReference type="EC" id="2.7.13.3"/>
    </reaction>
</comment>
<dbReference type="Pfam" id="PF07536">
    <property type="entry name" value="HWE_HK"/>
    <property type="match status" value="1"/>
</dbReference>
<dbReference type="EC" id="2.7.13.3" evidence="2"/>
<evidence type="ECO:0000256" key="1">
    <source>
        <dbReference type="ARBA" id="ARBA00000085"/>
    </source>
</evidence>
<name>A0ABY2QD76_9SPHN</name>
<keyword evidence="3" id="KW-0597">Phosphoprotein</keyword>
<keyword evidence="7" id="KW-0067">ATP-binding</keyword>
<evidence type="ECO:0000313" key="9">
    <source>
        <dbReference type="EMBL" id="THG37241.1"/>
    </source>
</evidence>
<comment type="caution">
    <text evidence="9">The sequence shown here is derived from an EMBL/GenBank/DDBJ whole genome shotgun (WGS) entry which is preliminary data.</text>
</comment>
<dbReference type="EMBL" id="SSTI01000020">
    <property type="protein sequence ID" value="THG37241.1"/>
    <property type="molecule type" value="Genomic_DNA"/>
</dbReference>
<keyword evidence="4" id="KW-0808">Transferase</keyword>
<protein>
    <recommendedName>
        <fullName evidence="2">histidine kinase</fullName>
        <ecNumber evidence="2">2.7.13.3</ecNumber>
    </recommendedName>
</protein>
<feature type="domain" description="Signal transduction histidine kinase HWE region" evidence="8">
    <location>
        <begin position="10"/>
        <end position="91"/>
    </location>
</feature>
<keyword evidence="10" id="KW-1185">Reference proteome</keyword>
<gene>
    <name evidence="9" type="ORF">E5988_16130</name>
</gene>
<evidence type="ECO:0000313" key="10">
    <source>
        <dbReference type="Proteomes" id="UP000308038"/>
    </source>
</evidence>
<dbReference type="PANTHER" id="PTHR41523">
    <property type="entry name" value="TWO-COMPONENT SYSTEM SENSOR PROTEIN"/>
    <property type="match status" value="1"/>
</dbReference>
<evidence type="ECO:0000256" key="6">
    <source>
        <dbReference type="ARBA" id="ARBA00022777"/>
    </source>
</evidence>